<organism evidence="5 6">
    <name type="scientific">Ralstonia mojiangensis</name>
    <dbReference type="NCBI Taxonomy" id="2953895"/>
    <lineage>
        <taxon>Bacteria</taxon>
        <taxon>Pseudomonadati</taxon>
        <taxon>Pseudomonadota</taxon>
        <taxon>Betaproteobacteria</taxon>
        <taxon>Burkholderiales</taxon>
        <taxon>Burkholderiaceae</taxon>
        <taxon>Ralstonia</taxon>
    </lineage>
</organism>
<evidence type="ECO:0000313" key="5">
    <source>
        <dbReference type="EMBL" id="MCT7317436.1"/>
    </source>
</evidence>
<dbReference type="Gene3D" id="3.30.1150.10">
    <property type="match status" value="1"/>
</dbReference>
<dbReference type="Pfam" id="PF13103">
    <property type="entry name" value="TonB_2"/>
    <property type="match status" value="1"/>
</dbReference>
<name>A0AAE3LEI5_9RALS</name>
<reference evidence="5" key="1">
    <citation type="journal article" date="2023" name="Front. Microbiol.">
        <title>Ralstonia chuxiongensis sp. nov., Ralstonia mojiangensis sp. nov., and Ralstonia soli sp. nov., isolated from tobacco fields, are three novel species in the family Burkholderiaceae.</title>
        <authorList>
            <person name="Lu C.H."/>
            <person name="Zhang Y.Y."/>
            <person name="Jiang N."/>
            <person name="Chen W."/>
            <person name="Shao X."/>
            <person name="Zhao Z.M."/>
            <person name="Lu W.L."/>
            <person name="Hu X."/>
            <person name="Xi Y.X."/>
            <person name="Zou S.Y."/>
            <person name="Wei Q.J."/>
            <person name="Lin Z.L."/>
            <person name="Gong L."/>
            <person name="Gai X.T."/>
            <person name="Zhang L.Q."/>
            <person name="Li J.Y."/>
            <person name="Jin Y."/>
            <person name="Xia Z.Y."/>
        </authorList>
    </citation>
    <scope>NUCLEOTIDE SEQUENCE</scope>
    <source>
        <strain evidence="5">22TCCZM01-4</strain>
    </source>
</reference>
<evidence type="ECO:0000313" key="6">
    <source>
        <dbReference type="Proteomes" id="UP001164374"/>
    </source>
</evidence>
<dbReference type="GO" id="GO:0016020">
    <property type="term" value="C:membrane"/>
    <property type="evidence" value="ECO:0007669"/>
    <property type="project" value="UniProtKB-SubCell"/>
</dbReference>
<evidence type="ECO:0000256" key="2">
    <source>
        <dbReference type="ARBA" id="ARBA00022692"/>
    </source>
</evidence>
<dbReference type="SUPFAM" id="SSF74653">
    <property type="entry name" value="TolA/TonB C-terminal domain"/>
    <property type="match status" value="1"/>
</dbReference>
<dbReference type="InterPro" id="IPR006260">
    <property type="entry name" value="TonB/TolA_C"/>
</dbReference>
<reference evidence="5" key="2">
    <citation type="submission" date="2023-02" db="EMBL/GenBank/DDBJ databases">
        <authorList>
            <person name="Lu C.-H."/>
        </authorList>
    </citation>
    <scope>NUCLEOTIDE SEQUENCE</scope>
    <source>
        <strain evidence="5">22TCCZM01-4</strain>
    </source>
</reference>
<keyword evidence="2" id="KW-0812">Transmembrane</keyword>
<dbReference type="Proteomes" id="UP001164374">
    <property type="component" value="Unassembled WGS sequence"/>
</dbReference>
<keyword evidence="3" id="KW-1133">Transmembrane helix</keyword>
<evidence type="ECO:0000256" key="4">
    <source>
        <dbReference type="ARBA" id="ARBA00023136"/>
    </source>
</evidence>
<keyword evidence="4" id="KW-0472">Membrane</keyword>
<gene>
    <name evidence="5" type="ORF">N5I87_15620</name>
</gene>
<evidence type="ECO:0000256" key="3">
    <source>
        <dbReference type="ARBA" id="ARBA00022989"/>
    </source>
</evidence>
<accession>A0AAE3LEI5</accession>
<proteinExistence type="predicted"/>
<dbReference type="EMBL" id="JAOCQJ010000004">
    <property type="protein sequence ID" value="MCT7317436.1"/>
    <property type="molecule type" value="Genomic_DNA"/>
</dbReference>
<evidence type="ECO:0000256" key="1">
    <source>
        <dbReference type="ARBA" id="ARBA00004167"/>
    </source>
</evidence>
<comment type="subcellular location">
    <subcellularLocation>
        <location evidence="1">Membrane</location>
        <topology evidence="1">Single-pass membrane protein</topology>
    </subcellularLocation>
</comment>
<protein>
    <submittedName>
        <fullName evidence="5">TonB C-terminal domain-containing protein</fullName>
    </submittedName>
</protein>
<comment type="caution">
    <text evidence="5">The sequence shown here is derived from an EMBL/GenBank/DDBJ whole genome shotgun (WGS) entry which is preliminary data.</text>
</comment>
<sequence>MTCAPSKDPKTGHATRVSFSRGFAFGLDGTPTVSPSPPGLPSATRGYAELLRARVKSNLLVADNLPGDITAVVRVLLGPDGSVLQTTLQKSSGVKSYDDAVLKAIERSDPLPLLKPGQLGTQTVVLTFKPK</sequence>
<dbReference type="AlphaFoldDB" id="A0AAE3LEI5"/>
<dbReference type="NCBIfam" id="TIGR01352">
    <property type="entry name" value="tonB_Cterm"/>
    <property type="match status" value="1"/>
</dbReference>